<dbReference type="SUPFAM" id="SSF52799">
    <property type="entry name" value="(Phosphotyrosine protein) phosphatases II"/>
    <property type="match status" value="1"/>
</dbReference>
<dbReference type="InterPro" id="IPR003595">
    <property type="entry name" value="Tyr_Pase_cat"/>
</dbReference>
<dbReference type="Pfam" id="PF00102">
    <property type="entry name" value="Y_phosphatase"/>
    <property type="match status" value="1"/>
</dbReference>
<reference evidence="4" key="1">
    <citation type="submission" date="2002-12" db="EMBL/GenBank/DDBJ databases">
        <title>Divergence pattern of animal gene families and relationship with evolution of multicellular animals.</title>
        <authorList>
            <person name="Suga H."/>
            <person name="Nishiyori H."/>
            <person name="Miyata T."/>
        </authorList>
    </citation>
    <scope>NUCLEOTIDE SEQUENCE</scope>
</reference>
<sequence>MAAEESQGGFDTSKLSRAKSLDAMEGAVTWMPSKDKKEARRPLPKFVCAKEVLQSQEDSLKKDLELASTAFKRIQDVIGRRVTCDDAKRPGNYEKNRFKSVFPNDSTRVRIRQRSSVRQPQQQQQSPPPEEDYINANMLEYPLAGSSPLQYIATQGPLKTTVHDFWTMVWEQHVSVIVMLTDLQDDLGRDACTQYWPSAGSMTSNEFQIDCHQIDVCGDFNITTPYLSDITAMPPEPPRVVYHVQFMPWPDFGIPANPQMILTLHQCVRSLQRRTNEHAPLLVHCTAGLGRTGVYILVDVLLRQITFNQVPNAEAVLCVLREQRCGLVQTEEQYAFSLRVALAQVVEDAKLDGSRPSSFH</sequence>
<feature type="domain" description="Tyrosine-protein phosphatase" evidence="2">
    <location>
        <begin position="67"/>
        <end position="344"/>
    </location>
</feature>
<dbReference type="PRINTS" id="PR00700">
    <property type="entry name" value="PRTYPHPHTASE"/>
</dbReference>
<dbReference type="CDD" id="cd00047">
    <property type="entry name" value="PTPc"/>
    <property type="match status" value="1"/>
</dbReference>
<dbReference type="PROSITE" id="PS50055">
    <property type="entry name" value="TYR_PHOSPHATASE_PTP"/>
    <property type="match status" value="1"/>
</dbReference>
<dbReference type="SMART" id="SM00194">
    <property type="entry name" value="PTPc"/>
    <property type="match status" value="1"/>
</dbReference>
<dbReference type="PROSITE" id="PS00383">
    <property type="entry name" value="TYR_PHOSPHATASE_1"/>
    <property type="match status" value="1"/>
</dbReference>
<dbReference type="AlphaFoldDB" id="E5RKE9"/>
<dbReference type="EMBL" id="AB098498">
    <property type="protein sequence ID" value="BAJ52658.1"/>
    <property type="molecule type" value="mRNA"/>
</dbReference>
<dbReference type="SMART" id="SM00404">
    <property type="entry name" value="PTPc_motif"/>
    <property type="match status" value="1"/>
</dbReference>
<gene>
    <name evidence="4" type="primary">MoPTP-15</name>
</gene>
<evidence type="ECO:0000259" key="2">
    <source>
        <dbReference type="PROSITE" id="PS50055"/>
    </source>
</evidence>
<dbReference type="InterPro" id="IPR029021">
    <property type="entry name" value="Prot-tyrosine_phosphatase-like"/>
</dbReference>
<accession>E5RKE9</accession>
<proteinExistence type="evidence at transcript level"/>
<evidence type="ECO:0000256" key="1">
    <source>
        <dbReference type="SAM" id="MobiDB-lite"/>
    </source>
</evidence>
<dbReference type="InterPro" id="IPR050348">
    <property type="entry name" value="Protein-Tyr_Phosphatase"/>
</dbReference>
<feature type="region of interest" description="Disordered" evidence="1">
    <location>
        <begin position="109"/>
        <end position="132"/>
    </location>
</feature>
<dbReference type="InterPro" id="IPR000387">
    <property type="entry name" value="Tyr_Pase_dom"/>
</dbReference>
<dbReference type="InterPro" id="IPR016130">
    <property type="entry name" value="Tyr_Pase_AS"/>
</dbReference>
<dbReference type="GO" id="GO:0004725">
    <property type="term" value="F:protein tyrosine phosphatase activity"/>
    <property type="evidence" value="ECO:0007669"/>
    <property type="project" value="InterPro"/>
</dbReference>
<protein>
    <submittedName>
        <fullName evidence="4">Protein tyrosine phosphatase</fullName>
    </submittedName>
</protein>
<evidence type="ECO:0000259" key="3">
    <source>
        <dbReference type="PROSITE" id="PS50056"/>
    </source>
</evidence>
<dbReference type="PANTHER" id="PTHR19134">
    <property type="entry name" value="RECEPTOR-TYPE TYROSINE-PROTEIN PHOSPHATASE"/>
    <property type="match status" value="1"/>
</dbReference>
<dbReference type="Gene3D" id="3.90.190.10">
    <property type="entry name" value="Protein tyrosine phosphatase superfamily"/>
    <property type="match status" value="1"/>
</dbReference>
<organism evidence="4">
    <name type="scientific">Monosiga ovata</name>
    <dbReference type="NCBI Taxonomy" id="81526"/>
    <lineage>
        <taxon>Eukaryota</taxon>
        <taxon>Choanoflagellata</taxon>
        <taxon>Craspedida</taxon>
        <taxon>Salpingoecidae</taxon>
        <taxon>Monosiga</taxon>
    </lineage>
</organism>
<dbReference type="InterPro" id="IPR000242">
    <property type="entry name" value="PTP_cat"/>
</dbReference>
<dbReference type="PANTHER" id="PTHR19134:SF527">
    <property type="entry name" value="TYROSINE-PROTEIN PHOSPHATASE NON-RECEPTOR TYPE 7"/>
    <property type="match status" value="1"/>
</dbReference>
<name>E5RKE9_9EUKA</name>
<evidence type="ECO:0000313" key="4">
    <source>
        <dbReference type="EMBL" id="BAJ52658.1"/>
    </source>
</evidence>
<feature type="domain" description="Tyrosine specific protein phosphatases" evidence="3">
    <location>
        <begin position="262"/>
        <end position="335"/>
    </location>
</feature>
<dbReference type="PROSITE" id="PS50056">
    <property type="entry name" value="TYR_PHOSPHATASE_2"/>
    <property type="match status" value="1"/>
</dbReference>
<feature type="compositionally biased region" description="Low complexity" evidence="1">
    <location>
        <begin position="116"/>
        <end position="125"/>
    </location>
</feature>